<keyword evidence="3" id="KW-1185">Reference proteome</keyword>
<dbReference type="EMBL" id="JBHSBV010000008">
    <property type="protein sequence ID" value="MFC4203111.1"/>
    <property type="molecule type" value="Genomic_DNA"/>
</dbReference>
<dbReference type="RefSeq" id="WP_217966698.1">
    <property type="nucleotide sequence ID" value="NZ_JAHTBN010000018.1"/>
</dbReference>
<organism evidence="2 3">
    <name type="scientific">Candidimonas humi</name>
    <dbReference type="NCBI Taxonomy" id="683355"/>
    <lineage>
        <taxon>Bacteria</taxon>
        <taxon>Pseudomonadati</taxon>
        <taxon>Pseudomonadota</taxon>
        <taxon>Betaproteobacteria</taxon>
        <taxon>Burkholderiales</taxon>
        <taxon>Alcaligenaceae</taxon>
        <taxon>Candidimonas</taxon>
    </lineage>
</organism>
<dbReference type="PANTHER" id="PTHR38814:SF1">
    <property type="entry name" value="ENDONUCLEASE NUCS"/>
    <property type="match status" value="1"/>
</dbReference>
<dbReference type="GO" id="GO:0004519">
    <property type="term" value="F:endonuclease activity"/>
    <property type="evidence" value="ECO:0007669"/>
    <property type="project" value="UniProtKB-KW"/>
</dbReference>
<evidence type="ECO:0000259" key="1">
    <source>
        <dbReference type="Pfam" id="PF01939"/>
    </source>
</evidence>
<dbReference type="InterPro" id="IPR002793">
    <property type="entry name" value="Endonuclease_NucS"/>
</dbReference>
<keyword evidence="2" id="KW-0378">Hydrolase</keyword>
<sequence length="245" mass="28005">MRNDYINWLTEQKYSDGTRTAQLYRVQKVEEYYGNLDEHFQNGTLQSIIDDLEYSTKDERQNKPNPSKIQFEGNIRNNLQSYKNAVVRYRKFLMDDGFKAESVRSEAINDISDTPQTSQESTQQRFTLERDMQVALRQNIALLDSGLKIIDDGVERAVDSGLIDITCEDDNGIVVIELKAGKADSRAIGQILGYMGDLQEEESAKQVRGILVAHDFDRRAKAAARVVPTLKLMNYSIEFKFTENS</sequence>
<evidence type="ECO:0000313" key="2">
    <source>
        <dbReference type="EMBL" id="MFC4203111.1"/>
    </source>
</evidence>
<dbReference type="Proteomes" id="UP001595848">
    <property type="component" value="Unassembled WGS sequence"/>
</dbReference>
<proteinExistence type="predicted"/>
<gene>
    <name evidence="2" type="ORF">ACFOY1_19350</name>
</gene>
<dbReference type="PANTHER" id="PTHR38814">
    <property type="entry name" value="ENDONUCLEASE NUCS"/>
    <property type="match status" value="1"/>
</dbReference>
<accession>A0ABV8P1S6</accession>
<keyword evidence="2" id="KW-0255">Endonuclease</keyword>
<name>A0ABV8P1S6_9BURK</name>
<dbReference type="Pfam" id="PF01939">
    <property type="entry name" value="NucS_C"/>
    <property type="match status" value="1"/>
</dbReference>
<dbReference type="InterPro" id="IPR048301">
    <property type="entry name" value="NucS_C"/>
</dbReference>
<protein>
    <submittedName>
        <fullName evidence="2">Endonuclease NucS domain-containing protein</fullName>
    </submittedName>
</protein>
<reference evidence="3" key="1">
    <citation type="journal article" date="2019" name="Int. J. Syst. Evol. Microbiol.">
        <title>The Global Catalogue of Microorganisms (GCM) 10K type strain sequencing project: providing services to taxonomists for standard genome sequencing and annotation.</title>
        <authorList>
            <consortium name="The Broad Institute Genomics Platform"/>
            <consortium name="The Broad Institute Genome Sequencing Center for Infectious Disease"/>
            <person name="Wu L."/>
            <person name="Ma J."/>
        </authorList>
    </citation>
    <scope>NUCLEOTIDE SEQUENCE [LARGE SCALE GENOMIC DNA]</scope>
    <source>
        <strain evidence="3">LMG 24813</strain>
    </source>
</reference>
<feature type="domain" description="Endonuclease NucS C-terminal" evidence="1">
    <location>
        <begin position="129"/>
        <end position="222"/>
    </location>
</feature>
<dbReference type="CDD" id="cd22341">
    <property type="entry name" value="NucS-like"/>
    <property type="match status" value="1"/>
</dbReference>
<evidence type="ECO:0000313" key="3">
    <source>
        <dbReference type="Proteomes" id="UP001595848"/>
    </source>
</evidence>
<comment type="caution">
    <text evidence="2">The sequence shown here is derived from an EMBL/GenBank/DDBJ whole genome shotgun (WGS) entry which is preliminary data.</text>
</comment>
<keyword evidence="2" id="KW-0540">Nuclease</keyword>